<reference evidence="2" key="1">
    <citation type="journal article" date="2023" name="G3 (Bethesda)">
        <title>A reference genome for the long-term kleptoplast-retaining sea slug Elysia crispata morphotype clarki.</title>
        <authorList>
            <person name="Eastman K.E."/>
            <person name="Pendleton A.L."/>
            <person name="Shaikh M.A."/>
            <person name="Suttiyut T."/>
            <person name="Ogas R."/>
            <person name="Tomko P."/>
            <person name="Gavelis G."/>
            <person name="Widhalm J.R."/>
            <person name="Wisecaver J.H."/>
        </authorList>
    </citation>
    <scope>NUCLEOTIDE SEQUENCE</scope>
    <source>
        <strain evidence="2">ECLA1</strain>
    </source>
</reference>
<gene>
    <name evidence="2" type="ORF">RRG08_037083</name>
</gene>
<dbReference type="EMBL" id="JAWDGP010003199">
    <property type="protein sequence ID" value="KAK3776577.1"/>
    <property type="molecule type" value="Genomic_DNA"/>
</dbReference>
<sequence length="202" mass="22121">MFGYNWYNKERYESTWVVVVYLIFLPIGGFVFKHVWTLIIEMCCDKDEPKVQEMGTPTNRTMAIAPMLTKLPPNFKFANYVNEGLSDGSISSGAFSLDSAIKIRGLLGNCVLCAPCACGQAEKPKMKMGSIPNVVSEQILGATENEATKLADVAKWLGLNDSAVARGGAIIFDTMIFEPLKNSKDTTVSQFDSRSKPSVSSV</sequence>
<evidence type="ECO:0000313" key="2">
    <source>
        <dbReference type="EMBL" id="KAK3776577.1"/>
    </source>
</evidence>
<keyword evidence="1" id="KW-0812">Transmembrane</keyword>
<keyword evidence="3" id="KW-1185">Reference proteome</keyword>
<proteinExistence type="predicted"/>
<dbReference type="Proteomes" id="UP001283361">
    <property type="component" value="Unassembled WGS sequence"/>
</dbReference>
<evidence type="ECO:0000313" key="3">
    <source>
        <dbReference type="Proteomes" id="UP001283361"/>
    </source>
</evidence>
<protein>
    <submittedName>
        <fullName evidence="2">Uncharacterized protein</fullName>
    </submittedName>
</protein>
<keyword evidence="1" id="KW-0472">Membrane</keyword>
<comment type="caution">
    <text evidence="2">The sequence shown here is derived from an EMBL/GenBank/DDBJ whole genome shotgun (WGS) entry which is preliminary data.</text>
</comment>
<organism evidence="2 3">
    <name type="scientific">Elysia crispata</name>
    <name type="common">lettuce slug</name>
    <dbReference type="NCBI Taxonomy" id="231223"/>
    <lineage>
        <taxon>Eukaryota</taxon>
        <taxon>Metazoa</taxon>
        <taxon>Spiralia</taxon>
        <taxon>Lophotrochozoa</taxon>
        <taxon>Mollusca</taxon>
        <taxon>Gastropoda</taxon>
        <taxon>Heterobranchia</taxon>
        <taxon>Euthyneura</taxon>
        <taxon>Panpulmonata</taxon>
        <taxon>Sacoglossa</taxon>
        <taxon>Placobranchoidea</taxon>
        <taxon>Plakobranchidae</taxon>
        <taxon>Elysia</taxon>
    </lineage>
</organism>
<accession>A0AAE0ZXT0</accession>
<feature type="transmembrane region" description="Helical" evidence="1">
    <location>
        <begin position="14"/>
        <end position="32"/>
    </location>
</feature>
<evidence type="ECO:0000256" key="1">
    <source>
        <dbReference type="SAM" id="Phobius"/>
    </source>
</evidence>
<keyword evidence="1" id="KW-1133">Transmembrane helix</keyword>
<dbReference type="AlphaFoldDB" id="A0AAE0ZXT0"/>
<name>A0AAE0ZXT0_9GAST</name>